<feature type="DNA-binding region" description="H-T-H motif" evidence="2">
    <location>
        <begin position="32"/>
        <end position="51"/>
    </location>
</feature>
<evidence type="ECO:0000259" key="3">
    <source>
        <dbReference type="PROSITE" id="PS50977"/>
    </source>
</evidence>
<name>A0A974BM50_SEDHY</name>
<evidence type="ECO:0000256" key="2">
    <source>
        <dbReference type="PROSITE-ProRule" id="PRU00335"/>
    </source>
</evidence>
<evidence type="ECO:0000313" key="4">
    <source>
        <dbReference type="EMBL" id="NYB75227.1"/>
    </source>
</evidence>
<sequence length="219" mass="25672">MAKTAKHYNTKKNELVEIAEKLFLEKGYEETSIEDILNASKISKGGFYHYFKSKEEVLTESINRLMEASLVELEPIVEDHEMDALKKLRLFMQRKETFQRPKKEYARFLSMVMKSDFTLYKYYLALAQKYVAPLARIIEQGTKEGVFHVQYPLETADILLRAVTSLPQSSFFGEYMENEEKHHNYSVSLREVFARVLGTESSKIWLSDDEELEKTITKR</sequence>
<dbReference type="InterPro" id="IPR001647">
    <property type="entry name" value="HTH_TetR"/>
</dbReference>
<reference evidence="4" key="1">
    <citation type="submission" date="2020-07" db="EMBL/GenBank/DDBJ databases">
        <title>Genomic analysis of a strain of Sedimentibacter Hydroxybenzoicus DSM7310.</title>
        <authorList>
            <person name="Ma S."/>
        </authorList>
    </citation>
    <scope>NUCLEOTIDE SEQUENCE</scope>
    <source>
        <strain evidence="4">DSM 7310</strain>
    </source>
</reference>
<dbReference type="Proteomes" id="UP000611629">
    <property type="component" value="Unassembled WGS sequence"/>
</dbReference>
<evidence type="ECO:0000313" key="5">
    <source>
        <dbReference type="Proteomes" id="UP000611629"/>
    </source>
</evidence>
<dbReference type="PROSITE" id="PS50977">
    <property type="entry name" value="HTH_TETR_2"/>
    <property type="match status" value="1"/>
</dbReference>
<dbReference type="InterPro" id="IPR023772">
    <property type="entry name" value="DNA-bd_HTH_TetR-type_CS"/>
</dbReference>
<dbReference type="AlphaFoldDB" id="A0A974BM50"/>
<dbReference type="Gene3D" id="1.10.357.10">
    <property type="entry name" value="Tetracycline Repressor, domain 2"/>
    <property type="match status" value="1"/>
</dbReference>
<dbReference type="SUPFAM" id="SSF46689">
    <property type="entry name" value="Homeodomain-like"/>
    <property type="match status" value="1"/>
</dbReference>
<comment type="caution">
    <text evidence="4">The sequence shown here is derived from an EMBL/GenBank/DDBJ whole genome shotgun (WGS) entry which is preliminary data.</text>
</comment>
<accession>A0A974BM50</accession>
<dbReference type="InterPro" id="IPR049149">
    <property type="entry name" value="TetR/AcrR_C"/>
</dbReference>
<dbReference type="InterPro" id="IPR050624">
    <property type="entry name" value="HTH-type_Tx_Regulator"/>
</dbReference>
<dbReference type="PANTHER" id="PTHR43479">
    <property type="entry name" value="ACREF/ENVCD OPERON REPRESSOR-RELATED"/>
    <property type="match status" value="1"/>
</dbReference>
<dbReference type="InterPro" id="IPR009057">
    <property type="entry name" value="Homeodomain-like_sf"/>
</dbReference>
<dbReference type="RefSeq" id="WP_179238934.1">
    <property type="nucleotide sequence ID" value="NZ_JACBNQ010000019.1"/>
</dbReference>
<dbReference type="PANTHER" id="PTHR43479:SF11">
    <property type="entry name" value="ACREF_ENVCD OPERON REPRESSOR-RELATED"/>
    <property type="match status" value="1"/>
</dbReference>
<dbReference type="PRINTS" id="PR00455">
    <property type="entry name" value="HTHTETR"/>
</dbReference>
<dbReference type="GO" id="GO:0003677">
    <property type="term" value="F:DNA binding"/>
    <property type="evidence" value="ECO:0007669"/>
    <property type="project" value="UniProtKB-UniRule"/>
</dbReference>
<dbReference type="Pfam" id="PF00440">
    <property type="entry name" value="TetR_N"/>
    <property type="match status" value="1"/>
</dbReference>
<proteinExistence type="predicted"/>
<dbReference type="PROSITE" id="PS01081">
    <property type="entry name" value="HTH_TETR_1"/>
    <property type="match status" value="1"/>
</dbReference>
<gene>
    <name evidence="4" type="ORF">HZF24_13850</name>
</gene>
<protein>
    <submittedName>
        <fullName evidence="4">TetR/AcrR family transcriptional regulator</fullName>
    </submittedName>
</protein>
<evidence type="ECO:0000256" key="1">
    <source>
        <dbReference type="ARBA" id="ARBA00023125"/>
    </source>
</evidence>
<feature type="domain" description="HTH tetR-type" evidence="3">
    <location>
        <begin position="9"/>
        <end position="69"/>
    </location>
</feature>
<keyword evidence="5" id="KW-1185">Reference proteome</keyword>
<dbReference type="InterPro" id="IPR036271">
    <property type="entry name" value="Tet_transcr_reg_TetR-rel_C_sf"/>
</dbReference>
<dbReference type="Pfam" id="PF21303">
    <property type="entry name" value="TetR_C_39"/>
    <property type="match status" value="1"/>
</dbReference>
<dbReference type="EMBL" id="JACBNQ010000019">
    <property type="protein sequence ID" value="NYB75227.1"/>
    <property type="molecule type" value="Genomic_DNA"/>
</dbReference>
<organism evidence="4 5">
    <name type="scientific">Sedimentibacter hydroxybenzoicus DSM 7310</name>
    <dbReference type="NCBI Taxonomy" id="1123245"/>
    <lineage>
        <taxon>Bacteria</taxon>
        <taxon>Bacillati</taxon>
        <taxon>Bacillota</taxon>
        <taxon>Tissierellia</taxon>
        <taxon>Sedimentibacter</taxon>
    </lineage>
</organism>
<keyword evidence="1 2" id="KW-0238">DNA-binding</keyword>
<dbReference type="SUPFAM" id="SSF48498">
    <property type="entry name" value="Tetracyclin repressor-like, C-terminal domain"/>
    <property type="match status" value="1"/>
</dbReference>